<dbReference type="SUPFAM" id="SSF63829">
    <property type="entry name" value="Calcium-dependent phosphotriesterase"/>
    <property type="match status" value="1"/>
</dbReference>
<evidence type="ECO:0000259" key="2">
    <source>
        <dbReference type="Pfam" id="PF08450"/>
    </source>
</evidence>
<dbReference type="GO" id="GO:0016787">
    <property type="term" value="F:hydrolase activity"/>
    <property type="evidence" value="ECO:0007669"/>
    <property type="project" value="TreeGrafter"/>
</dbReference>
<accession>A0A5R8NB29</accession>
<feature type="chain" id="PRO_5024409021" evidence="1">
    <location>
        <begin position="30"/>
        <end position="321"/>
    </location>
</feature>
<dbReference type="InterPro" id="IPR011042">
    <property type="entry name" value="6-blade_b-propeller_TolB-like"/>
</dbReference>
<evidence type="ECO:0000313" key="3">
    <source>
        <dbReference type="EMBL" id="TLF72836.1"/>
    </source>
</evidence>
<keyword evidence="1" id="KW-0732">Signal</keyword>
<dbReference type="Pfam" id="PF08450">
    <property type="entry name" value="SGL"/>
    <property type="match status" value="1"/>
</dbReference>
<evidence type="ECO:0000256" key="1">
    <source>
        <dbReference type="SAM" id="SignalP"/>
    </source>
</evidence>
<reference evidence="3 4" key="1">
    <citation type="submission" date="2019-05" db="EMBL/GenBank/DDBJ databases">
        <title>Genomes sequences of two Nocardia cyriacigeorgica environmental isolates, type strains Nocardia asteroides ATCC 19247 and Nocardia cyriacigeorgica DSM 44484.</title>
        <authorList>
            <person name="Vautrin F."/>
            <person name="Bergeron E."/>
            <person name="Dubost A."/>
            <person name="Abrouk D."/>
            <person name="Rodriguez Nava V."/>
            <person name="Pujic P."/>
        </authorList>
    </citation>
    <scope>NUCLEOTIDE SEQUENCE [LARGE SCALE GENOMIC DNA]</scope>
    <source>
        <strain evidence="3 4">EML 446</strain>
    </source>
</reference>
<dbReference type="PANTHER" id="PTHR10426">
    <property type="entry name" value="STRICTOSIDINE SYNTHASE-RELATED"/>
    <property type="match status" value="1"/>
</dbReference>
<dbReference type="Gene3D" id="2.120.10.30">
    <property type="entry name" value="TolB, C-terminal domain"/>
    <property type="match status" value="1"/>
</dbReference>
<protein>
    <submittedName>
        <fullName evidence="3">SMP-30/gluconolactonase/LRE family protein</fullName>
    </submittedName>
</protein>
<gene>
    <name evidence="3" type="ORF">FEK34_27800</name>
</gene>
<dbReference type="Proteomes" id="UP000306378">
    <property type="component" value="Unassembled WGS sequence"/>
</dbReference>
<comment type="caution">
    <text evidence="3">The sequence shown here is derived from an EMBL/GenBank/DDBJ whole genome shotgun (WGS) entry which is preliminary data.</text>
</comment>
<dbReference type="AlphaFoldDB" id="A0A5R8NB29"/>
<feature type="domain" description="SMP-30/Gluconolactonase/LRE-like region" evidence="2">
    <location>
        <begin position="134"/>
        <end position="260"/>
    </location>
</feature>
<evidence type="ECO:0000313" key="4">
    <source>
        <dbReference type="Proteomes" id="UP000306378"/>
    </source>
</evidence>
<organism evidence="3 4">
    <name type="scientific">Nocardia cyriacigeorgica</name>
    <dbReference type="NCBI Taxonomy" id="135487"/>
    <lineage>
        <taxon>Bacteria</taxon>
        <taxon>Bacillati</taxon>
        <taxon>Actinomycetota</taxon>
        <taxon>Actinomycetes</taxon>
        <taxon>Mycobacteriales</taxon>
        <taxon>Nocardiaceae</taxon>
        <taxon>Nocardia</taxon>
    </lineage>
</organism>
<feature type="signal peptide" evidence="1">
    <location>
        <begin position="1"/>
        <end position="29"/>
    </location>
</feature>
<sequence>MTFGRARSWSAGLAVTIAAGLTAAAPAHAQPFPKMCADGWGATTIVEGVGNLENLDSDGAGGFYVTGIVDGFLAHVSADGRFEKLVTGLDKPAGVRVVGRSVYFLTGDGIDAAPGTLQRYDIDTGASTVLLTGLNGPNGLLLLPDGDLLFSTLGMNRAPTGIARYRPSTGEYTETWSNLPWTNGLALAADGKSIYTDNLTGRIFRIPLDAPNSPTVVTGIPELISLPDDMEATRDGDLYVADHGVGAIYRVDTATGSSCAIISGLIKRPDPIRTPPDGTTSVRIARDGNSWSLFITSMDGTLRRLRPPAGIDLTPADATRR</sequence>
<dbReference type="PANTHER" id="PTHR10426:SF88">
    <property type="entry name" value="ADIPOCYTE PLASMA MEMBRANE-ASSOCIATED PROTEIN HEMOMUCIN-RELATED"/>
    <property type="match status" value="1"/>
</dbReference>
<dbReference type="InterPro" id="IPR013658">
    <property type="entry name" value="SGL"/>
</dbReference>
<dbReference type="RefSeq" id="WP_138452671.1">
    <property type="nucleotide sequence ID" value="NZ_VBUT01000014.1"/>
</dbReference>
<proteinExistence type="predicted"/>
<dbReference type="EMBL" id="VBUT01000014">
    <property type="protein sequence ID" value="TLF72836.1"/>
    <property type="molecule type" value="Genomic_DNA"/>
</dbReference>
<name>A0A5R8NB29_9NOCA</name>
<dbReference type="GO" id="GO:0012505">
    <property type="term" value="C:endomembrane system"/>
    <property type="evidence" value="ECO:0007669"/>
    <property type="project" value="TreeGrafter"/>
</dbReference>